<organism evidence="1">
    <name type="scientific">Arundo donax</name>
    <name type="common">Giant reed</name>
    <name type="synonym">Donax arundinaceus</name>
    <dbReference type="NCBI Taxonomy" id="35708"/>
    <lineage>
        <taxon>Eukaryota</taxon>
        <taxon>Viridiplantae</taxon>
        <taxon>Streptophyta</taxon>
        <taxon>Embryophyta</taxon>
        <taxon>Tracheophyta</taxon>
        <taxon>Spermatophyta</taxon>
        <taxon>Magnoliopsida</taxon>
        <taxon>Liliopsida</taxon>
        <taxon>Poales</taxon>
        <taxon>Poaceae</taxon>
        <taxon>PACMAD clade</taxon>
        <taxon>Arundinoideae</taxon>
        <taxon>Arundineae</taxon>
        <taxon>Arundo</taxon>
    </lineage>
</organism>
<protein>
    <submittedName>
        <fullName evidence="1">Uncharacterized protein</fullName>
    </submittedName>
</protein>
<accession>A0A0A8Z139</accession>
<reference evidence="1" key="2">
    <citation type="journal article" date="2015" name="Data Brief">
        <title>Shoot transcriptome of the giant reed, Arundo donax.</title>
        <authorList>
            <person name="Barrero R.A."/>
            <person name="Guerrero F.D."/>
            <person name="Moolhuijzen P."/>
            <person name="Goolsby J.A."/>
            <person name="Tidwell J."/>
            <person name="Bellgard S.E."/>
            <person name="Bellgard M.I."/>
        </authorList>
    </citation>
    <scope>NUCLEOTIDE SEQUENCE</scope>
    <source>
        <tissue evidence="1">Shoot tissue taken approximately 20 cm above the soil surface</tissue>
    </source>
</reference>
<reference evidence="1" key="1">
    <citation type="submission" date="2014-09" db="EMBL/GenBank/DDBJ databases">
        <authorList>
            <person name="Magalhaes I.L.F."/>
            <person name="Oliveira U."/>
            <person name="Santos F.R."/>
            <person name="Vidigal T.H.D.A."/>
            <person name="Brescovit A.D."/>
            <person name="Santos A.J."/>
        </authorList>
    </citation>
    <scope>NUCLEOTIDE SEQUENCE</scope>
    <source>
        <tissue evidence="1">Shoot tissue taken approximately 20 cm above the soil surface</tissue>
    </source>
</reference>
<evidence type="ECO:0000313" key="1">
    <source>
        <dbReference type="EMBL" id="JAD28562.1"/>
    </source>
</evidence>
<proteinExistence type="predicted"/>
<dbReference type="AlphaFoldDB" id="A0A0A8Z139"/>
<name>A0A0A8Z139_ARUDO</name>
<dbReference type="EMBL" id="GBRH01269333">
    <property type="protein sequence ID" value="JAD28562.1"/>
    <property type="molecule type" value="Transcribed_RNA"/>
</dbReference>
<sequence>MRIKASNIRNTISGIIKLLSDEMSRLLELGLYIWHILQVKNKIQSNKASNPKTDLRQLDRSMILRVIAIIPHNISHARVRQFHSIVITRNKTL</sequence>